<dbReference type="CDD" id="cd00544">
    <property type="entry name" value="CobU"/>
    <property type="match status" value="1"/>
</dbReference>
<dbReference type="InterPro" id="IPR027417">
    <property type="entry name" value="P-loop_NTPase"/>
</dbReference>
<reference evidence="18" key="1">
    <citation type="submission" date="2020-11" db="EMBL/GenBank/DDBJ databases">
        <authorList>
            <person name="Tran Van P."/>
        </authorList>
    </citation>
    <scope>NUCLEOTIDE SEQUENCE</scope>
</reference>
<dbReference type="GO" id="GO:0005524">
    <property type="term" value="F:ATP binding"/>
    <property type="evidence" value="ECO:0007669"/>
    <property type="project" value="UniProtKB-KW"/>
</dbReference>
<keyword evidence="15" id="KW-0342">GTP-binding</keyword>
<dbReference type="GO" id="GO:0005525">
    <property type="term" value="F:GTP binding"/>
    <property type="evidence" value="ECO:0007669"/>
    <property type="project" value="UniProtKB-KW"/>
</dbReference>
<keyword evidence="11" id="KW-0808">Transferase</keyword>
<dbReference type="Gene3D" id="3.40.50.1240">
    <property type="entry name" value="Phosphoglycerate mutase-like"/>
    <property type="match status" value="1"/>
</dbReference>
<evidence type="ECO:0000256" key="2">
    <source>
        <dbReference type="ARBA" id="ARBA00000711"/>
    </source>
</evidence>
<evidence type="ECO:0000256" key="13">
    <source>
        <dbReference type="ARBA" id="ARBA00022777"/>
    </source>
</evidence>
<proteinExistence type="inferred from homology"/>
<evidence type="ECO:0000256" key="5">
    <source>
        <dbReference type="ARBA" id="ARBA00004692"/>
    </source>
</evidence>
<keyword evidence="10" id="KW-0169">Cobalamin biosynthesis</keyword>
<evidence type="ECO:0000256" key="8">
    <source>
        <dbReference type="ARBA" id="ARBA00012016"/>
    </source>
</evidence>
<dbReference type="InterPro" id="IPR029033">
    <property type="entry name" value="His_PPase_superfam"/>
</dbReference>
<comment type="catalytic activity">
    <reaction evidence="1">
        <text>adenosylcob(III)inamide + ATP = adenosylcob(III)inamide phosphate + ADP + H(+)</text>
        <dbReference type="Rhea" id="RHEA:15769"/>
        <dbReference type="ChEBI" id="CHEBI:2480"/>
        <dbReference type="ChEBI" id="CHEBI:15378"/>
        <dbReference type="ChEBI" id="CHEBI:30616"/>
        <dbReference type="ChEBI" id="CHEBI:58502"/>
        <dbReference type="ChEBI" id="CHEBI:456216"/>
        <dbReference type="EC" id="2.7.1.156"/>
    </reaction>
</comment>
<dbReference type="CDD" id="cd07067">
    <property type="entry name" value="HP_PGM_like"/>
    <property type="match status" value="1"/>
</dbReference>
<name>A0A7R8WQL3_9CRUS</name>
<dbReference type="GO" id="GO:0043752">
    <property type="term" value="F:adenosylcobinamide kinase activity"/>
    <property type="evidence" value="ECO:0007669"/>
    <property type="project" value="UniProtKB-EC"/>
</dbReference>
<dbReference type="EC" id="2.7.1.156" evidence="8"/>
<dbReference type="Pfam" id="PF02283">
    <property type="entry name" value="CobU"/>
    <property type="match status" value="1"/>
</dbReference>
<evidence type="ECO:0000256" key="17">
    <source>
        <dbReference type="ARBA" id="ARBA00030571"/>
    </source>
</evidence>
<sequence>MDCELTPEGRSQVEIQRDYLQSYDFTRIVCSPLKRCLQTSKILGFAEKMNIDPDIREIDFGHFEGQTFSAVQEKYPDHVRQWCVDEDSFTFPQGGSRSGKSSYAQKWAEELGAEEKIFVATSPHLDEEMSERIARHRLEREGRGWDTVEEQRDISRVIEQSHGADVLLIDCLTLWVNNILYTAEQRGEQFSEDAMLAHCEDVIRSAQAHPGTLLFVSNEVGSGIIPGNQQTRLYRDLVGRCNQVFAQGAHEVVLVTCGLPQVLKKAVSP</sequence>
<comment type="pathway">
    <text evidence="5">Cofactor biosynthesis; adenosylcobalamin biosynthesis; adenosylcobalamin from cob(II)yrinate a,c-diamide: step 6/7.</text>
</comment>
<evidence type="ECO:0000256" key="16">
    <source>
        <dbReference type="ARBA" id="ARBA00029570"/>
    </source>
</evidence>
<comment type="catalytic activity">
    <reaction evidence="2">
        <text>adenosylcob(III)inamide phosphate + GTP + H(+) = adenosylcob(III)inamide-GDP + diphosphate</text>
        <dbReference type="Rhea" id="RHEA:22712"/>
        <dbReference type="ChEBI" id="CHEBI:15378"/>
        <dbReference type="ChEBI" id="CHEBI:33019"/>
        <dbReference type="ChEBI" id="CHEBI:37565"/>
        <dbReference type="ChEBI" id="CHEBI:58502"/>
        <dbReference type="ChEBI" id="CHEBI:60487"/>
        <dbReference type="EC" id="2.7.7.62"/>
    </reaction>
</comment>
<dbReference type="OrthoDB" id="2138860at2759"/>
<evidence type="ECO:0000256" key="3">
    <source>
        <dbReference type="ARBA" id="ARBA00001522"/>
    </source>
</evidence>
<comment type="similarity">
    <text evidence="7">Belongs to the CobU/CobP family.</text>
</comment>
<evidence type="ECO:0000256" key="1">
    <source>
        <dbReference type="ARBA" id="ARBA00000312"/>
    </source>
</evidence>
<accession>A0A7R8WQL3</accession>
<organism evidence="18">
    <name type="scientific">Cyprideis torosa</name>
    <dbReference type="NCBI Taxonomy" id="163714"/>
    <lineage>
        <taxon>Eukaryota</taxon>
        <taxon>Metazoa</taxon>
        <taxon>Ecdysozoa</taxon>
        <taxon>Arthropoda</taxon>
        <taxon>Crustacea</taxon>
        <taxon>Oligostraca</taxon>
        <taxon>Ostracoda</taxon>
        <taxon>Podocopa</taxon>
        <taxon>Podocopida</taxon>
        <taxon>Cytherocopina</taxon>
        <taxon>Cytheroidea</taxon>
        <taxon>Cytherideidae</taxon>
        <taxon>Cyprideis</taxon>
    </lineage>
</organism>
<evidence type="ECO:0000256" key="11">
    <source>
        <dbReference type="ARBA" id="ARBA00022679"/>
    </source>
</evidence>
<dbReference type="SUPFAM" id="SSF52540">
    <property type="entry name" value="P-loop containing nucleoside triphosphate hydrolases"/>
    <property type="match status" value="1"/>
</dbReference>
<evidence type="ECO:0000256" key="10">
    <source>
        <dbReference type="ARBA" id="ARBA00022573"/>
    </source>
</evidence>
<dbReference type="AlphaFoldDB" id="A0A7R8WQL3"/>
<evidence type="ECO:0000256" key="14">
    <source>
        <dbReference type="ARBA" id="ARBA00022840"/>
    </source>
</evidence>
<dbReference type="NCBIfam" id="NF004469">
    <property type="entry name" value="PRK05800.1"/>
    <property type="match status" value="1"/>
</dbReference>
<dbReference type="EMBL" id="OB677553">
    <property type="protein sequence ID" value="CAD7236246.1"/>
    <property type="molecule type" value="Genomic_DNA"/>
</dbReference>
<dbReference type="GO" id="GO:0008820">
    <property type="term" value="F:cobinamide phosphate guanylyltransferase activity"/>
    <property type="evidence" value="ECO:0007669"/>
    <property type="project" value="UniProtKB-EC"/>
</dbReference>
<dbReference type="SUPFAM" id="SSF53254">
    <property type="entry name" value="Phosphoglycerate mutase-like"/>
    <property type="match status" value="1"/>
</dbReference>
<dbReference type="PANTHER" id="PTHR34848">
    <property type="match status" value="1"/>
</dbReference>
<evidence type="ECO:0000256" key="15">
    <source>
        <dbReference type="ARBA" id="ARBA00023134"/>
    </source>
</evidence>
<comment type="catalytic activity">
    <reaction evidence="3">
        <text>adenosylcob(III)inamide + GTP = adenosylcob(III)inamide phosphate + GDP + H(+)</text>
        <dbReference type="Rhea" id="RHEA:15765"/>
        <dbReference type="ChEBI" id="CHEBI:2480"/>
        <dbReference type="ChEBI" id="CHEBI:15378"/>
        <dbReference type="ChEBI" id="CHEBI:37565"/>
        <dbReference type="ChEBI" id="CHEBI:58189"/>
        <dbReference type="ChEBI" id="CHEBI:58502"/>
        <dbReference type="EC" id="2.7.1.156"/>
    </reaction>
</comment>
<dbReference type="InterPro" id="IPR003203">
    <property type="entry name" value="CobU/CobP"/>
</dbReference>
<gene>
    <name evidence="18" type="ORF">CTOB1V02_LOCUS14061</name>
</gene>
<protein>
    <recommendedName>
        <fullName evidence="16">Adenosylcobinamide kinase</fullName>
        <ecNumber evidence="8">2.7.1.156</ecNumber>
        <ecNumber evidence="9">2.7.7.62</ecNumber>
    </recommendedName>
    <alternativeName>
        <fullName evidence="17">Adenosylcobinamide-phosphate guanylyltransferase</fullName>
    </alternativeName>
</protein>
<dbReference type="EC" id="2.7.7.62" evidence="9"/>
<dbReference type="PANTHER" id="PTHR34848:SF1">
    <property type="entry name" value="BIFUNCTIONAL ADENOSYLCOBALAMIN BIOSYNTHESIS PROTEIN COBU"/>
    <property type="match status" value="1"/>
</dbReference>
<evidence type="ECO:0000313" key="18">
    <source>
        <dbReference type="EMBL" id="CAD7236246.1"/>
    </source>
</evidence>
<evidence type="ECO:0000256" key="6">
    <source>
        <dbReference type="ARBA" id="ARBA00005159"/>
    </source>
</evidence>
<comment type="function">
    <text evidence="4">Catalyzes ATP-dependent phosphorylation of adenosylcobinamide and addition of GMP to adenosylcobinamide phosphate.</text>
</comment>
<dbReference type="Gene3D" id="3.40.50.300">
    <property type="entry name" value="P-loop containing nucleotide triphosphate hydrolases"/>
    <property type="match status" value="1"/>
</dbReference>
<keyword evidence="12" id="KW-0547">Nucleotide-binding</keyword>
<evidence type="ECO:0000256" key="12">
    <source>
        <dbReference type="ARBA" id="ARBA00022741"/>
    </source>
</evidence>
<evidence type="ECO:0000256" key="9">
    <source>
        <dbReference type="ARBA" id="ARBA00012523"/>
    </source>
</evidence>
<keyword evidence="13" id="KW-0418">Kinase</keyword>
<evidence type="ECO:0000256" key="7">
    <source>
        <dbReference type="ARBA" id="ARBA00007490"/>
    </source>
</evidence>
<dbReference type="GO" id="GO:0016791">
    <property type="term" value="F:phosphatase activity"/>
    <property type="evidence" value="ECO:0007669"/>
    <property type="project" value="UniProtKB-ARBA"/>
</dbReference>
<comment type="pathway">
    <text evidence="6">Cofactor biosynthesis; adenosylcobalamin biosynthesis; adenosylcobalamin from cob(II)yrinate a,c-diamide: step 5/7.</text>
</comment>
<dbReference type="InterPro" id="IPR013078">
    <property type="entry name" value="His_Pase_superF_clade-1"/>
</dbReference>
<keyword evidence="14" id="KW-0067">ATP-binding</keyword>
<evidence type="ECO:0000256" key="4">
    <source>
        <dbReference type="ARBA" id="ARBA00003889"/>
    </source>
</evidence>